<dbReference type="OrthoDB" id="569879at2"/>
<accession>M7NW02</accession>
<name>M7NW02_9BACL</name>
<dbReference type="EMBL" id="AOFT01000010">
    <property type="protein sequence ID" value="EMR05820.1"/>
    <property type="molecule type" value="Genomic_DNA"/>
</dbReference>
<keyword evidence="3" id="KW-1185">Reference proteome</keyword>
<dbReference type="PROSITE" id="PS50965">
    <property type="entry name" value="NERD"/>
    <property type="match status" value="1"/>
</dbReference>
<dbReference type="AlphaFoldDB" id="M7NW02"/>
<evidence type="ECO:0000313" key="3">
    <source>
        <dbReference type="Proteomes" id="UP000011919"/>
    </source>
</evidence>
<dbReference type="InterPro" id="IPR011528">
    <property type="entry name" value="NERD"/>
</dbReference>
<evidence type="ECO:0000259" key="1">
    <source>
        <dbReference type="PROSITE" id="PS50965"/>
    </source>
</evidence>
<dbReference type="Proteomes" id="UP000011919">
    <property type="component" value="Unassembled WGS sequence"/>
</dbReference>
<gene>
    <name evidence="2" type="ORF">C772_02091</name>
</gene>
<sequence length="330" mass="37752">MGKRSVPERLAALAVLESRISTGHPSNERIRGDLEMRLAGYAGEKKADFYLEEARMKEKPVVLKDVMVPAGGRFVQVDTLVLHPAFVLVLEVKNMTGELYFDDANGQFYRMKNGMREGMRNPEDQLNRSVAATERFLASIELPVRVHGAIVLASYNGLVVQSPVSRPIFPVDRLPGHVEKLEQENRAFLRRSDLQYVGDTLKLLSREKQDQYLRWYNITDTDLMTGVRCPGCYKVGMERGHGKWNCKSCNADSTDAHLATLQEYRTLCGDQITSNEAQRFLGLANIQSAIRLLTSCCQYTANKKRNRKWTIRKENIYLEKFINHLMYERK</sequence>
<dbReference type="RefSeq" id="WP_008299795.1">
    <property type="nucleotide sequence ID" value="NZ_AOFT01000010.1"/>
</dbReference>
<reference evidence="2 3" key="1">
    <citation type="journal article" date="2013" name="Genome Announc.">
        <title>Draft Genome Sequence of Bhargavaea cecembensis Strain DSE10T, Isolated from a Deep-Sea Sediment Sample Collected at a Depth of 5,904 m from the Chagos-Laccadive Ridge System in the Indian Ocean.</title>
        <authorList>
            <person name="Shivaji S."/>
            <person name="Ara S."/>
            <person name="Begum Z."/>
            <person name="Ruth M."/>
            <person name="Singh A."/>
            <person name="Kumar Pinnaka A."/>
        </authorList>
    </citation>
    <scope>NUCLEOTIDE SEQUENCE [LARGE SCALE GENOMIC DNA]</scope>
    <source>
        <strain evidence="2 3">DSE10</strain>
    </source>
</reference>
<evidence type="ECO:0000313" key="2">
    <source>
        <dbReference type="EMBL" id="EMR05820.1"/>
    </source>
</evidence>
<dbReference type="eggNOG" id="ENOG5031TTD">
    <property type="taxonomic scope" value="Bacteria"/>
</dbReference>
<dbReference type="Pfam" id="PF08378">
    <property type="entry name" value="NERD"/>
    <property type="match status" value="1"/>
</dbReference>
<dbReference type="STRING" id="1235279.C772_02091"/>
<feature type="domain" description="NERD" evidence="1">
    <location>
        <begin position="39"/>
        <end position="156"/>
    </location>
</feature>
<proteinExistence type="predicted"/>
<protein>
    <submittedName>
        <fullName evidence="2">Nuclease-related domain protein</fullName>
    </submittedName>
</protein>
<organism evidence="2 3">
    <name type="scientific">Bhargavaea cecembensis DSE10</name>
    <dbReference type="NCBI Taxonomy" id="1235279"/>
    <lineage>
        <taxon>Bacteria</taxon>
        <taxon>Bacillati</taxon>
        <taxon>Bacillota</taxon>
        <taxon>Bacilli</taxon>
        <taxon>Bacillales</taxon>
        <taxon>Caryophanaceae</taxon>
        <taxon>Bhargavaea</taxon>
    </lineage>
</organism>
<comment type="caution">
    <text evidence="2">The sequence shown here is derived from an EMBL/GenBank/DDBJ whole genome shotgun (WGS) entry which is preliminary data.</text>
</comment>